<dbReference type="Proteomes" id="UP000824232">
    <property type="component" value="Unassembled WGS sequence"/>
</dbReference>
<protein>
    <submittedName>
        <fullName evidence="1">Uncharacterized protein</fullName>
    </submittedName>
</protein>
<name>A0A9D1DV77_9FIRM</name>
<organism evidence="1 2">
    <name type="scientific">Candidatus Onthousia excrementipullorum</name>
    <dbReference type="NCBI Taxonomy" id="2840884"/>
    <lineage>
        <taxon>Bacteria</taxon>
        <taxon>Bacillati</taxon>
        <taxon>Bacillota</taxon>
        <taxon>Bacilli</taxon>
        <taxon>Candidatus Onthousia</taxon>
    </lineage>
</organism>
<evidence type="ECO:0000313" key="1">
    <source>
        <dbReference type="EMBL" id="HIR59608.1"/>
    </source>
</evidence>
<proteinExistence type="predicted"/>
<accession>A0A9D1DV77</accession>
<reference evidence="1" key="1">
    <citation type="submission" date="2020-10" db="EMBL/GenBank/DDBJ databases">
        <authorList>
            <person name="Gilroy R."/>
        </authorList>
    </citation>
    <scope>NUCLEOTIDE SEQUENCE</scope>
    <source>
        <strain evidence="1">CHK184-20233</strain>
    </source>
</reference>
<sequence length="173" mass="21099">MTNEELQVIEEELKEKSKKINELKAMRLELLEIPEVKKFYEVDEEYRNLEKETDIVSKKVYHARQELCTHPVWYFRGAFKDDYEGRIYWNCMCMKCGKVEERRSRDFDKDSVIYKDMCFGKPKNIDIDFYHTGNLYGKFMNLGNNQFNEEEKSKRFVKMMKRKNVQERLNRTK</sequence>
<gene>
    <name evidence="1" type="ORF">IAB38_06110</name>
</gene>
<evidence type="ECO:0000313" key="2">
    <source>
        <dbReference type="Proteomes" id="UP000824232"/>
    </source>
</evidence>
<dbReference type="AlphaFoldDB" id="A0A9D1DV77"/>
<comment type="caution">
    <text evidence="1">The sequence shown here is derived from an EMBL/GenBank/DDBJ whole genome shotgun (WGS) entry which is preliminary data.</text>
</comment>
<dbReference type="EMBL" id="DVHC01000062">
    <property type="protein sequence ID" value="HIR59608.1"/>
    <property type="molecule type" value="Genomic_DNA"/>
</dbReference>
<reference evidence="1" key="2">
    <citation type="journal article" date="2021" name="PeerJ">
        <title>Extensive microbial diversity within the chicken gut microbiome revealed by metagenomics and culture.</title>
        <authorList>
            <person name="Gilroy R."/>
            <person name="Ravi A."/>
            <person name="Getino M."/>
            <person name="Pursley I."/>
            <person name="Horton D.L."/>
            <person name="Alikhan N.F."/>
            <person name="Baker D."/>
            <person name="Gharbi K."/>
            <person name="Hall N."/>
            <person name="Watson M."/>
            <person name="Adriaenssens E.M."/>
            <person name="Foster-Nyarko E."/>
            <person name="Jarju S."/>
            <person name="Secka A."/>
            <person name="Antonio M."/>
            <person name="Oren A."/>
            <person name="Chaudhuri R.R."/>
            <person name="La Ragione R."/>
            <person name="Hildebrand F."/>
            <person name="Pallen M.J."/>
        </authorList>
    </citation>
    <scope>NUCLEOTIDE SEQUENCE</scope>
    <source>
        <strain evidence="1">CHK184-20233</strain>
    </source>
</reference>